<evidence type="ECO:0000256" key="2">
    <source>
        <dbReference type="RuleBase" id="RU003749"/>
    </source>
</evidence>
<keyword evidence="4" id="KW-1185">Reference proteome</keyword>
<proteinExistence type="inferred from homology"/>
<dbReference type="PANTHER" id="PTHR33495:SF2">
    <property type="entry name" value="ANTI-SIGMA FACTOR ANTAGONIST TM_1081-RELATED"/>
    <property type="match status" value="1"/>
</dbReference>
<evidence type="ECO:0000313" key="4">
    <source>
        <dbReference type="Proteomes" id="UP000027986"/>
    </source>
</evidence>
<dbReference type="Proteomes" id="UP000027986">
    <property type="component" value="Chromosome"/>
</dbReference>
<dbReference type="AlphaFoldDB" id="A0A075JHL8"/>
<reference evidence="3 4" key="1">
    <citation type="submission" date="2014-07" db="EMBL/GenBank/DDBJ databases">
        <title>Genome Sequencing of Dermacoccus nishinomiyaensis.</title>
        <authorList>
            <person name="Hong K.W."/>
            <person name="Chan K.G."/>
        </authorList>
    </citation>
    <scope>NUCLEOTIDE SEQUENCE [LARGE SCALE GENOMIC DNA]</scope>
    <source>
        <strain evidence="3 4">M25</strain>
    </source>
</reference>
<gene>
    <name evidence="3" type="ORF">HX89_12730</name>
</gene>
<dbReference type="EMBL" id="CP008889">
    <property type="protein sequence ID" value="AIF41651.1"/>
    <property type="molecule type" value="Genomic_DNA"/>
</dbReference>
<dbReference type="SUPFAM" id="SSF52091">
    <property type="entry name" value="SpoIIaa-like"/>
    <property type="match status" value="1"/>
</dbReference>
<dbReference type="InterPro" id="IPR002645">
    <property type="entry name" value="STAS_dom"/>
</dbReference>
<dbReference type="HOGENOM" id="CLU_115403_3_3_11"/>
<dbReference type="RefSeq" id="WP_038569554.1">
    <property type="nucleotide sequence ID" value="NZ_CAKZHM010000180.1"/>
</dbReference>
<evidence type="ECO:0000256" key="1">
    <source>
        <dbReference type="ARBA" id="ARBA00009013"/>
    </source>
</evidence>
<organism evidence="3 4">
    <name type="scientific">Dermacoccus nishinomiyaensis</name>
    <dbReference type="NCBI Taxonomy" id="1274"/>
    <lineage>
        <taxon>Bacteria</taxon>
        <taxon>Bacillati</taxon>
        <taxon>Actinomycetota</taxon>
        <taxon>Actinomycetes</taxon>
        <taxon>Micrococcales</taxon>
        <taxon>Dermacoccaceae</taxon>
        <taxon>Dermacoccus</taxon>
    </lineage>
</organism>
<dbReference type="KEGG" id="dni:HX89_12730"/>
<dbReference type="GO" id="GO:0043856">
    <property type="term" value="F:anti-sigma factor antagonist activity"/>
    <property type="evidence" value="ECO:0007669"/>
    <property type="project" value="InterPro"/>
</dbReference>
<dbReference type="InterPro" id="IPR036513">
    <property type="entry name" value="STAS_dom_sf"/>
</dbReference>
<evidence type="ECO:0000313" key="3">
    <source>
        <dbReference type="EMBL" id="AIF41651.1"/>
    </source>
</evidence>
<dbReference type="eggNOG" id="COG1366">
    <property type="taxonomic scope" value="Bacteria"/>
</dbReference>
<sequence length="116" mass="12332">MELRVNLRRDDGIAVIAFAGEVDVYTAPVLRDAISKVLAAGDKAMVVDMSEVSFLDSTGLGVLVGRLKAVRMLEGVMRVVITNPRVLRNFQITGLEKIFTIDSTAADAVAAVKAGA</sequence>
<dbReference type="GeneID" id="41841926"/>
<dbReference type="Pfam" id="PF01740">
    <property type="entry name" value="STAS"/>
    <property type="match status" value="1"/>
</dbReference>
<accession>A0A075JHL8</accession>
<dbReference type="InterPro" id="IPR003658">
    <property type="entry name" value="Anti-sigma_ant"/>
</dbReference>
<protein>
    <recommendedName>
        <fullName evidence="2">Anti-sigma factor antagonist</fullName>
    </recommendedName>
</protein>
<dbReference type="Gene3D" id="3.30.750.24">
    <property type="entry name" value="STAS domain"/>
    <property type="match status" value="1"/>
</dbReference>
<dbReference type="PROSITE" id="PS50801">
    <property type="entry name" value="STAS"/>
    <property type="match status" value="1"/>
</dbReference>
<dbReference type="NCBIfam" id="TIGR00377">
    <property type="entry name" value="ant_ant_sig"/>
    <property type="match status" value="1"/>
</dbReference>
<name>A0A075JHL8_9MICO</name>
<dbReference type="PANTHER" id="PTHR33495">
    <property type="entry name" value="ANTI-SIGMA FACTOR ANTAGONIST TM_1081-RELATED-RELATED"/>
    <property type="match status" value="1"/>
</dbReference>
<comment type="similarity">
    <text evidence="1 2">Belongs to the anti-sigma-factor antagonist family.</text>
</comment>
<dbReference type="CDD" id="cd07043">
    <property type="entry name" value="STAS_anti-anti-sigma_factors"/>
    <property type="match status" value="1"/>
</dbReference>